<feature type="domain" description="Zinc finger DNA-directed DNA polymerase family B alpha" evidence="1">
    <location>
        <begin position="19"/>
        <end position="196"/>
    </location>
</feature>
<dbReference type="InterPro" id="IPR038256">
    <property type="entry name" value="Pol_alpha_znc_sf"/>
</dbReference>
<reference evidence="3" key="1">
    <citation type="submission" date="2025-08" db="UniProtKB">
        <authorList>
            <consortium name="RefSeq"/>
        </authorList>
    </citation>
    <scope>IDENTIFICATION</scope>
    <source>
        <tissue evidence="3">Muscle</tissue>
    </source>
</reference>
<dbReference type="PANTHER" id="PTHR45861:SF1">
    <property type="entry name" value="DNA POLYMERASE ALPHA CATALYTIC SUBUNIT"/>
    <property type="match status" value="1"/>
</dbReference>
<protein>
    <submittedName>
        <fullName evidence="3">DNA polymerase alpha catalytic subunit-like</fullName>
    </submittedName>
</protein>
<gene>
    <name evidence="3" type="primary">LOC111088791</name>
</gene>
<dbReference type="Gene3D" id="1.10.3200.20">
    <property type="entry name" value="DNA Polymerase alpha, zinc finger"/>
    <property type="match status" value="1"/>
</dbReference>
<dbReference type="RefSeq" id="XP_022255478.1">
    <property type="nucleotide sequence ID" value="XM_022399770.1"/>
</dbReference>
<organism evidence="2 3">
    <name type="scientific">Limulus polyphemus</name>
    <name type="common">Atlantic horseshoe crab</name>
    <dbReference type="NCBI Taxonomy" id="6850"/>
    <lineage>
        <taxon>Eukaryota</taxon>
        <taxon>Metazoa</taxon>
        <taxon>Ecdysozoa</taxon>
        <taxon>Arthropoda</taxon>
        <taxon>Chelicerata</taxon>
        <taxon>Merostomata</taxon>
        <taxon>Xiphosura</taxon>
        <taxon>Limulidae</taxon>
        <taxon>Limulus</taxon>
    </lineage>
</organism>
<accession>A0ABM1THX2</accession>
<evidence type="ECO:0000259" key="1">
    <source>
        <dbReference type="Pfam" id="PF08996"/>
    </source>
</evidence>
<sequence>MQHHQDDDDVLLGGKSQLDEDRFKDCEKLYFTCPNEQCREKLLVESCFKNKAPDGNSMLLQCSSCQTSVLNYCGYLSNQLTRVIRSYIHKYYQGWLQCEDVGCGHRTRKLPLKFTRGGPLCPVCERATIHPEYTDTQLYQQLSYFQNVFDLRKGTSEKIFPRFPPEGESLYRRLKATVDKTLKSNAYGVVNLERLFDGLYKCKPTVWS</sequence>
<dbReference type="SUPFAM" id="SSF90234">
    <property type="entry name" value="Zinc finger domain of DNA polymerase-alpha"/>
    <property type="match status" value="1"/>
</dbReference>
<evidence type="ECO:0000313" key="2">
    <source>
        <dbReference type="Proteomes" id="UP000694941"/>
    </source>
</evidence>
<dbReference type="InterPro" id="IPR015088">
    <property type="entry name" value="Znf_DNA-dir_DNA_pol_B_alpha"/>
</dbReference>
<dbReference type="PANTHER" id="PTHR45861">
    <property type="entry name" value="DNA POLYMERASE ALPHA CATALYTIC SUBUNIT"/>
    <property type="match status" value="1"/>
</dbReference>
<dbReference type="Pfam" id="PF08996">
    <property type="entry name" value="zf-DNA_Pol"/>
    <property type="match status" value="1"/>
</dbReference>
<evidence type="ECO:0000313" key="3">
    <source>
        <dbReference type="RefSeq" id="XP_022255478.1"/>
    </source>
</evidence>
<keyword evidence="2" id="KW-1185">Reference proteome</keyword>
<dbReference type="Proteomes" id="UP000694941">
    <property type="component" value="Unplaced"/>
</dbReference>
<proteinExistence type="predicted"/>
<dbReference type="GeneID" id="111088791"/>
<name>A0ABM1THX2_LIMPO</name>